<dbReference type="PANTHER" id="PTHR33395:SF22">
    <property type="entry name" value="REVERSE TRANSCRIPTASE DOMAIN-CONTAINING PROTEIN"/>
    <property type="match status" value="1"/>
</dbReference>
<dbReference type="InterPro" id="IPR055444">
    <property type="entry name" value="ARM_ECM29"/>
</dbReference>
<feature type="domain" description="Proteasome component Ecm29 N-terminal" evidence="1">
    <location>
        <begin position="300"/>
        <end position="354"/>
    </location>
</feature>
<dbReference type="PANTHER" id="PTHR33395">
    <property type="entry name" value="TRANSCRIPTASE, PUTATIVE-RELATED-RELATED"/>
    <property type="match status" value="1"/>
</dbReference>
<dbReference type="EMBL" id="CAJPWZ010002239">
    <property type="protein sequence ID" value="CAG2234399.1"/>
    <property type="molecule type" value="Genomic_DNA"/>
</dbReference>
<gene>
    <name evidence="3" type="ORF">MEDL_47019</name>
</gene>
<evidence type="ECO:0000313" key="4">
    <source>
        <dbReference type="Proteomes" id="UP000683360"/>
    </source>
</evidence>
<feature type="domain" description="ECM29 ARM-like repeats" evidence="2">
    <location>
        <begin position="369"/>
        <end position="420"/>
    </location>
</feature>
<proteinExistence type="predicted"/>
<organism evidence="3 4">
    <name type="scientific">Mytilus edulis</name>
    <name type="common">Blue mussel</name>
    <dbReference type="NCBI Taxonomy" id="6550"/>
    <lineage>
        <taxon>Eukaryota</taxon>
        <taxon>Metazoa</taxon>
        <taxon>Spiralia</taxon>
        <taxon>Lophotrochozoa</taxon>
        <taxon>Mollusca</taxon>
        <taxon>Bivalvia</taxon>
        <taxon>Autobranchia</taxon>
        <taxon>Pteriomorphia</taxon>
        <taxon>Mytilida</taxon>
        <taxon>Mytiloidea</taxon>
        <taxon>Mytilidae</taxon>
        <taxon>Mytilinae</taxon>
        <taxon>Mytilus</taxon>
    </lineage>
</organism>
<dbReference type="Proteomes" id="UP000683360">
    <property type="component" value="Unassembled WGS sequence"/>
</dbReference>
<keyword evidence="4" id="KW-1185">Reference proteome</keyword>
<dbReference type="GO" id="GO:0060090">
    <property type="term" value="F:molecular adaptor activity"/>
    <property type="evidence" value="ECO:0007669"/>
    <property type="project" value="InterPro"/>
</dbReference>
<evidence type="ECO:0000259" key="1">
    <source>
        <dbReference type="Pfam" id="PF13001"/>
    </source>
</evidence>
<sequence>MVIRQYVVMLCVADTHFIDKDTENDDLVTYGFNKCKGLKICSHNVNRLECKFDEIRYNLMSTPNPPDIIGYCETFLGKNTSDREIDIPGYILQRKDRQSDGGGGWSVYLTETTSFSRKNDFEISNIETMWFEKYYNDMIKDSKDSKTLWKCIHSLNPSNPSKPHELITTGDHKTTDHKEIANTFNNYFTSCVEKLRHSRAPINSNFNTLTNYVQMKFLKKRHNKFIIPPVKVSELFAEITKLDVKTSSGSDNIGPKILKLSAPFIASSLTYIFNRMIDTGIYPSVLKNAKVAPIFKSGEKNVIFDCLYGQSTNAKLKNMAVQFVHHVCLNCADNKFTPVAPVLLSGMVKLIGEATDMILYLHMCLSQDSGQIPDMESLATMQTQAPGIAKYIRDNLQGDNSIQTYFDFIKTLLSAVSGKKNNKTI</sequence>
<dbReference type="GO" id="GO:0043248">
    <property type="term" value="P:proteasome assembly"/>
    <property type="evidence" value="ECO:0007669"/>
    <property type="project" value="InterPro"/>
</dbReference>
<evidence type="ECO:0000313" key="3">
    <source>
        <dbReference type="EMBL" id="CAG2234399.1"/>
    </source>
</evidence>
<dbReference type="Pfam" id="PF23702">
    <property type="entry name" value="ARM_ECM29"/>
    <property type="match status" value="1"/>
</dbReference>
<evidence type="ECO:0000259" key="2">
    <source>
        <dbReference type="Pfam" id="PF23702"/>
    </source>
</evidence>
<dbReference type="AlphaFoldDB" id="A0A8S3U047"/>
<accession>A0A8S3U047</accession>
<name>A0A8S3U047_MYTED</name>
<dbReference type="OrthoDB" id="426210at2759"/>
<reference evidence="3" key="1">
    <citation type="submission" date="2021-03" db="EMBL/GenBank/DDBJ databases">
        <authorList>
            <person name="Bekaert M."/>
        </authorList>
    </citation>
    <scope>NUCLEOTIDE SEQUENCE</scope>
</reference>
<comment type="caution">
    <text evidence="3">The sequence shown here is derived from an EMBL/GenBank/DDBJ whole genome shotgun (WGS) entry which is preliminary data.</text>
</comment>
<protein>
    <submittedName>
        <fullName evidence="3">ECM29</fullName>
    </submittedName>
</protein>
<dbReference type="InterPro" id="IPR024372">
    <property type="entry name" value="Ecm29_N"/>
</dbReference>
<dbReference type="Pfam" id="PF13001">
    <property type="entry name" value="ECM29_N"/>
    <property type="match status" value="1"/>
</dbReference>